<accession>A0A1L7XIC9</accession>
<organism evidence="8 9">
    <name type="scientific">Phialocephala subalpina</name>
    <dbReference type="NCBI Taxonomy" id="576137"/>
    <lineage>
        <taxon>Eukaryota</taxon>
        <taxon>Fungi</taxon>
        <taxon>Dikarya</taxon>
        <taxon>Ascomycota</taxon>
        <taxon>Pezizomycotina</taxon>
        <taxon>Leotiomycetes</taxon>
        <taxon>Helotiales</taxon>
        <taxon>Mollisiaceae</taxon>
        <taxon>Phialocephala</taxon>
        <taxon>Phialocephala fortinii species complex</taxon>
    </lineage>
</organism>
<evidence type="ECO:0000313" key="8">
    <source>
        <dbReference type="EMBL" id="CZR64790.1"/>
    </source>
</evidence>
<feature type="transmembrane region" description="Helical" evidence="6">
    <location>
        <begin position="15"/>
        <end position="35"/>
    </location>
</feature>
<dbReference type="AlphaFoldDB" id="A0A1L7XIC9"/>
<dbReference type="InterPro" id="IPR049326">
    <property type="entry name" value="Rhodopsin_dom_fungi"/>
</dbReference>
<dbReference type="PANTHER" id="PTHR33048:SF132">
    <property type="entry name" value="MEMBRANE PROTEIN, PUTATIVE (AFU_ORTHOLOGUE AFUA_6G07820)-RELATED"/>
    <property type="match status" value="1"/>
</dbReference>
<protein>
    <recommendedName>
        <fullName evidence="7">Rhodopsin domain-containing protein</fullName>
    </recommendedName>
</protein>
<feature type="domain" description="Rhodopsin" evidence="7">
    <location>
        <begin position="32"/>
        <end position="286"/>
    </location>
</feature>
<evidence type="ECO:0000259" key="7">
    <source>
        <dbReference type="Pfam" id="PF20684"/>
    </source>
</evidence>
<dbReference type="STRING" id="576137.A0A1L7XIC9"/>
<name>A0A1L7XIC9_9HELO</name>
<dbReference type="GO" id="GO:0016020">
    <property type="term" value="C:membrane"/>
    <property type="evidence" value="ECO:0007669"/>
    <property type="project" value="UniProtKB-SubCell"/>
</dbReference>
<evidence type="ECO:0000256" key="5">
    <source>
        <dbReference type="ARBA" id="ARBA00038359"/>
    </source>
</evidence>
<dbReference type="InterPro" id="IPR052337">
    <property type="entry name" value="SAT4-like"/>
</dbReference>
<dbReference type="OrthoDB" id="10017208at2759"/>
<comment type="similarity">
    <text evidence="5">Belongs to the SAT4 family.</text>
</comment>
<feature type="transmembrane region" description="Helical" evidence="6">
    <location>
        <begin position="67"/>
        <end position="86"/>
    </location>
</feature>
<evidence type="ECO:0000256" key="1">
    <source>
        <dbReference type="ARBA" id="ARBA00004141"/>
    </source>
</evidence>
<evidence type="ECO:0000256" key="4">
    <source>
        <dbReference type="ARBA" id="ARBA00023136"/>
    </source>
</evidence>
<keyword evidence="4 6" id="KW-0472">Membrane</keyword>
<dbReference type="EMBL" id="FJOG01000028">
    <property type="protein sequence ID" value="CZR64790.1"/>
    <property type="molecule type" value="Genomic_DNA"/>
</dbReference>
<evidence type="ECO:0000256" key="2">
    <source>
        <dbReference type="ARBA" id="ARBA00022692"/>
    </source>
</evidence>
<comment type="subcellular location">
    <subcellularLocation>
        <location evidence="1">Membrane</location>
        <topology evidence="1">Multi-pass membrane protein</topology>
    </subcellularLocation>
</comment>
<keyword evidence="3 6" id="KW-1133">Transmembrane helix</keyword>
<proteinExistence type="inferred from homology"/>
<dbReference type="Proteomes" id="UP000184330">
    <property type="component" value="Unassembled WGS sequence"/>
</dbReference>
<reference evidence="8 9" key="1">
    <citation type="submission" date="2016-03" db="EMBL/GenBank/DDBJ databases">
        <authorList>
            <person name="Ploux O."/>
        </authorList>
    </citation>
    <scope>NUCLEOTIDE SEQUENCE [LARGE SCALE GENOMIC DNA]</scope>
    <source>
        <strain evidence="8 9">UAMH 11012</strain>
    </source>
</reference>
<feature type="transmembrane region" description="Helical" evidence="6">
    <location>
        <begin position="223"/>
        <end position="244"/>
    </location>
</feature>
<feature type="transmembrane region" description="Helical" evidence="6">
    <location>
        <begin position="106"/>
        <end position="129"/>
    </location>
</feature>
<gene>
    <name evidence="8" type="ORF">PAC_14689</name>
</gene>
<feature type="transmembrane region" description="Helical" evidence="6">
    <location>
        <begin position="150"/>
        <end position="173"/>
    </location>
</feature>
<evidence type="ECO:0000256" key="3">
    <source>
        <dbReference type="ARBA" id="ARBA00022989"/>
    </source>
</evidence>
<keyword evidence="9" id="KW-1185">Reference proteome</keyword>
<dbReference type="Pfam" id="PF20684">
    <property type="entry name" value="Fung_rhodopsin"/>
    <property type="match status" value="1"/>
</dbReference>
<feature type="transmembrane region" description="Helical" evidence="6">
    <location>
        <begin position="193"/>
        <end position="211"/>
    </location>
</feature>
<dbReference type="PANTHER" id="PTHR33048">
    <property type="entry name" value="PTH11-LIKE INTEGRAL MEMBRANE PROTEIN (AFU_ORTHOLOGUE AFUA_5G11245)"/>
    <property type="match status" value="1"/>
</dbReference>
<keyword evidence="2 6" id="KW-0812">Transmembrane</keyword>
<evidence type="ECO:0000256" key="6">
    <source>
        <dbReference type="SAM" id="Phobius"/>
    </source>
</evidence>
<evidence type="ECO:0000313" key="9">
    <source>
        <dbReference type="Proteomes" id="UP000184330"/>
    </source>
</evidence>
<sequence length="366" mass="40847">MAEPYDLHANKGPHVLRIIIAFPILAGICLALRLYTRFKLISNAALEDRFIVVALVRPSSVMEMKRPLIRSQIFSIATSICMGYQVKNGMGRHVQTLTQQDGINSLKFLYASILTYNISLLTIKLSILLQYLRICVNRRVRLACHLTMAFIIAYGIMTFFSGVFTCTPVSYFWDKSIQGGRCVNEPALWFANAGINIFQDVLLLTLPFFILKDLILGTRQKLCLSLVLSLGAFAAIASIIRLHALYNVSISDDITWDNPGTATWSSIEINVAIICTSISVLRPLVSHLFPGIFSSFQNTKSSGGMTSASKTKIKSDKVLTFTAKVEEESRGSGNFERVDDSEREVWGLREVREVERDRMSGGDLEV</sequence>